<gene>
    <name evidence="1" type="ORF">CLAFUR5_13677</name>
</gene>
<dbReference type="RefSeq" id="XP_047768962.1">
    <property type="nucleotide sequence ID" value="XM_047912825.1"/>
</dbReference>
<protein>
    <recommendedName>
        <fullName evidence="3">F-box domain-containing protein</fullName>
    </recommendedName>
</protein>
<evidence type="ECO:0000313" key="2">
    <source>
        <dbReference type="Proteomes" id="UP000756132"/>
    </source>
</evidence>
<evidence type="ECO:0008006" key="3">
    <source>
        <dbReference type="Google" id="ProtNLM"/>
    </source>
</evidence>
<keyword evidence="2" id="KW-1185">Reference proteome</keyword>
<reference evidence="1" key="2">
    <citation type="journal article" date="2022" name="Microb. Genom.">
        <title>A chromosome-scale genome assembly of the tomato pathogen Cladosporium fulvum reveals a compartmentalized genome architecture and the presence of a dispensable chromosome.</title>
        <authorList>
            <person name="Zaccaron A.Z."/>
            <person name="Chen L.H."/>
            <person name="Samaras A."/>
            <person name="Stergiopoulos I."/>
        </authorList>
    </citation>
    <scope>NUCLEOTIDE SEQUENCE</scope>
    <source>
        <strain evidence="1">Race5_Kim</strain>
    </source>
</reference>
<dbReference type="KEGG" id="ffu:CLAFUR5_13677"/>
<dbReference type="Proteomes" id="UP000756132">
    <property type="component" value="Chromosome 12"/>
</dbReference>
<sequence length="230" mass="26204">MVQHLAAATAITAAATTDEPSAAEEVFNITELFEFIFERVEFHDLIRSRRVSQTFLLHIKKSAPLQRRLSWLQIEPPSRTLYTFLNFQLCFPHYKSHGPFSMGHSGPTYSRSGQDELLYLHFHNRDPTSPESGRLQITPDPDASWRSHRIADNDVRICITYDDDVSTYGHELLKAGSTLGDVYDWLCKKQELTWQAIEEELSGGWALISLNPRSREARALTDGGQRLVEA</sequence>
<proteinExistence type="predicted"/>
<dbReference type="AlphaFoldDB" id="A0A9Q8UW31"/>
<dbReference type="GeneID" id="71993555"/>
<name>A0A9Q8UW31_PASFU</name>
<reference evidence="1" key="1">
    <citation type="submission" date="2021-12" db="EMBL/GenBank/DDBJ databases">
        <authorList>
            <person name="Zaccaron A."/>
            <person name="Stergiopoulos I."/>
        </authorList>
    </citation>
    <scope>NUCLEOTIDE SEQUENCE</scope>
    <source>
        <strain evidence="1">Race5_Kim</strain>
    </source>
</reference>
<organism evidence="1 2">
    <name type="scientific">Passalora fulva</name>
    <name type="common">Tomato leaf mold</name>
    <name type="synonym">Cladosporium fulvum</name>
    <dbReference type="NCBI Taxonomy" id="5499"/>
    <lineage>
        <taxon>Eukaryota</taxon>
        <taxon>Fungi</taxon>
        <taxon>Dikarya</taxon>
        <taxon>Ascomycota</taxon>
        <taxon>Pezizomycotina</taxon>
        <taxon>Dothideomycetes</taxon>
        <taxon>Dothideomycetidae</taxon>
        <taxon>Mycosphaerellales</taxon>
        <taxon>Mycosphaerellaceae</taxon>
        <taxon>Fulvia</taxon>
    </lineage>
</organism>
<accession>A0A9Q8UW31</accession>
<evidence type="ECO:0000313" key="1">
    <source>
        <dbReference type="EMBL" id="UJO24596.1"/>
    </source>
</evidence>
<dbReference type="EMBL" id="CP090174">
    <property type="protein sequence ID" value="UJO24596.1"/>
    <property type="molecule type" value="Genomic_DNA"/>
</dbReference>